<dbReference type="Proteomes" id="UP001501842">
    <property type="component" value="Unassembled WGS sequence"/>
</dbReference>
<sequence length="170" mass="18083">MGAEAVGRFFDVGFPGVGTDVQSALDWGAAEVDERLAQGVPGRARRFGHREGGQVPDTVPGSDPGVLLECVPEEVRVGGEGTRGVLGRAQFRLAASALAGEPAFGHEAFDARPHLLVAHAQAVGDGVQLVRSDGAVFAEFWETYGYRRVHEVLRRRGESVRSPGDPRSIP</sequence>
<proteinExistence type="predicted"/>
<keyword evidence="2" id="KW-1185">Reference proteome</keyword>
<accession>A0ABP6H4M4</accession>
<name>A0ABP6H4M4_9ACTN</name>
<organism evidence="1 2">
    <name type="scientific">Actinocorallia aurantiaca</name>
    <dbReference type="NCBI Taxonomy" id="46204"/>
    <lineage>
        <taxon>Bacteria</taxon>
        <taxon>Bacillati</taxon>
        <taxon>Actinomycetota</taxon>
        <taxon>Actinomycetes</taxon>
        <taxon>Streptosporangiales</taxon>
        <taxon>Thermomonosporaceae</taxon>
        <taxon>Actinocorallia</taxon>
    </lineage>
</organism>
<gene>
    <name evidence="1" type="ORF">GCM10010439_64970</name>
</gene>
<evidence type="ECO:0000313" key="1">
    <source>
        <dbReference type="EMBL" id="GAA2736858.1"/>
    </source>
</evidence>
<protein>
    <submittedName>
        <fullName evidence="1">Uncharacterized protein</fullName>
    </submittedName>
</protein>
<evidence type="ECO:0000313" key="2">
    <source>
        <dbReference type="Proteomes" id="UP001501842"/>
    </source>
</evidence>
<dbReference type="EMBL" id="BAAATZ010000033">
    <property type="protein sequence ID" value="GAA2736858.1"/>
    <property type="molecule type" value="Genomic_DNA"/>
</dbReference>
<comment type="caution">
    <text evidence="1">The sequence shown here is derived from an EMBL/GenBank/DDBJ whole genome shotgun (WGS) entry which is preliminary data.</text>
</comment>
<reference evidence="2" key="1">
    <citation type="journal article" date="2019" name="Int. J. Syst. Evol. Microbiol.">
        <title>The Global Catalogue of Microorganisms (GCM) 10K type strain sequencing project: providing services to taxonomists for standard genome sequencing and annotation.</title>
        <authorList>
            <consortium name="The Broad Institute Genomics Platform"/>
            <consortium name="The Broad Institute Genome Sequencing Center for Infectious Disease"/>
            <person name="Wu L."/>
            <person name="Ma J."/>
        </authorList>
    </citation>
    <scope>NUCLEOTIDE SEQUENCE [LARGE SCALE GENOMIC DNA]</scope>
    <source>
        <strain evidence="2">JCM 8201</strain>
    </source>
</reference>